<gene>
    <name evidence="1" type="ORF">Pmani_031849</name>
</gene>
<keyword evidence="2" id="KW-1185">Reference proteome</keyword>
<comment type="caution">
    <text evidence="1">The sequence shown here is derived from an EMBL/GenBank/DDBJ whole genome shotgun (WGS) entry which is preliminary data.</text>
</comment>
<dbReference type="AlphaFoldDB" id="A0AAE1NUX4"/>
<name>A0AAE1NUX4_9EUCA</name>
<accession>A0AAE1NUX4</accession>
<sequence length="133" mass="15358">MCVRSLMIHHEREFQFLQINLERWSPLPLINHGGEGKGVAAPCDIVVLHHVPRLRSSWESPHKYPLGERERRPHHHHPPGHQSSGALLPSFTPFLPCYDPFLPCYDTFLPCYDTFLPCYDSFLPCYDTLPALL</sequence>
<organism evidence="1 2">
    <name type="scientific">Petrolisthes manimaculis</name>
    <dbReference type="NCBI Taxonomy" id="1843537"/>
    <lineage>
        <taxon>Eukaryota</taxon>
        <taxon>Metazoa</taxon>
        <taxon>Ecdysozoa</taxon>
        <taxon>Arthropoda</taxon>
        <taxon>Crustacea</taxon>
        <taxon>Multicrustacea</taxon>
        <taxon>Malacostraca</taxon>
        <taxon>Eumalacostraca</taxon>
        <taxon>Eucarida</taxon>
        <taxon>Decapoda</taxon>
        <taxon>Pleocyemata</taxon>
        <taxon>Anomura</taxon>
        <taxon>Galatheoidea</taxon>
        <taxon>Porcellanidae</taxon>
        <taxon>Petrolisthes</taxon>
    </lineage>
</organism>
<proteinExistence type="predicted"/>
<dbReference type="Proteomes" id="UP001292094">
    <property type="component" value="Unassembled WGS sequence"/>
</dbReference>
<reference evidence="1" key="1">
    <citation type="submission" date="2023-11" db="EMBL/GenBank/DDBJ databases">
        <title>Genome assemblies of two species of porcelain crab, Petrolisthes cinctipes and Petrolisthes manimaculis (Anomura: Porcellanidae).</title>
        <authorList>
            <person name="Angst P."/>
        </authorList>
    </citation>
    <scope>NUCLEOTIDE SEQUENCE</scope>
    <source>
        <strain evidence="1">PB745_02</strain>
        <tissue evidence="1">Gill</tissue>
    </source>
</reference>
<dbReference type="EMBL" id="JAWZYT010004045">
    <property type="protein sequence ID" value="KAK4295606.1"/>
    <property type="molecule type" value="Genomic_DNA"/>
</dbReference>
<evidence type="ECO:0000313" key="1">
    <source>
        <dbReference type="EMBL" id="KAK4295606.1"/>
    </source>
</evidence>
<evidence type="ECO:0000313" key="2">
    <source>
        <dbReference type="Proteomes" id="UP001292094"/>
    </source>
</evidence>
<protein>
    <submittedName>
        <fullName evidence="1">Uncharacterized protein</fullName>
    </submittedName>
</protein>